<proteinExistence type="predicted"/>
<evidence type="ECO:0000256" key="8">
    <source>
        <dbReference type="SAM" id="Phobius"/>
    </source>
</evidence>
<keyword evidence="14" id="KW-1185">Reference proteome</keyword>
<dbReference type="Pfam" id="PF03188">
    <property type="entry name" value="Cytochrom_B561"/>
    <property type="match status" value="1"/>
</dbReference>
<evidence type="ECO:0000256" key="3">
    <source>
        <dbReference type="ARBA" id="ARBA00022692"/>
    </source>
</evidence>
<dbReference type="SMART" id="SM00665">
    <property type="entry name" value="B561"/>
    <property type="match status" value="1"/>
</dbReference>
<dbReference type="InterPro" id="IPR005018">
    <property type="entry name" value="DOMON_domain"/>
</dbReference>
<evidence type="ECO:0000256" key="1">
    <source>
        <dbReference type="ARBA" id="ARBA00004370"/>
    </source>
</evidence>
<feature type="transmembrane region" description="Helical" evidence="8">
    <location>
        <begin position="776"/>
        <end position="794"/>
    </location>
</feature>
<feature type="transmembrane region" description="Helical" evidence="8">
    <location>
        <begin position="814"/>
        <end position="832"/>
    </location>
</feature>
<dbReference type="Proteomes" id="UP001358586">
    <property type="component" value="Chromosome 11"/>
</dbReference>
<keyword evidence="5 8" id="KW-1133">Transmembrane helix</keyword>
<dbReference type="Pfam" id="PF03351">
    <property type="entry name" value="DOMON"/>
    <property type="match status" value="2"/>
</dbReference>
<dbReference type="InterPro" id="IPR045879">
    <property type="entry name" value="B561A"/>
</dbReference>
<comment type="caution">
    <text evidence="13">The sequence shown here is derived from an EMBL/GenBank/DDBJ whole genome shotgun (WGS) entry which is preliminary data.</text>
</comment>
<dbReference type="InterPro" id="IPR057443">
    <property type="entry name" value="At5g54830-like"/>
</dbReference>
<dbReference type="Pfam" id="PF25489">
    <property type="entry name" value="At5g54830"/>
    <property type="match status" value="1"/>
</dbReference>
<keyword evidence="9" id="KW-0732">Signal</keyword>
<keyword evidence="2" id="KW-0813">Transport</keyword>
<dbReference type="EMBL" id="JARKNE010000011">
    <property type="protein sequence ID" value="KAK5786844.1"/>
    <property type="molecule type" value="Genomic_DNA"/>
</dbReference>
<accession>A0ABR0N8G0</accession>
<organism evidence="13 14">
    <name type="scientific">Gossypium arboreum</name>
    <name type="common">Tree cotton</name>
    <name type="synonym">Gossypium nanking</name>
    <dbReference type="NCBI Taxonomy" id="29729"/>
    <lineage>
        <taxon>Eukaryota</taxon>
        <taxon>Viridiplantae</taxon>
        <taxon>Streptophyta</taxon>
        <taxon>Embryophyta</taxon>
        <taxon>Tracheophyta</taxon>
        <taxon>Spermatophyta</taxon>
        <taxon>Magnoliopsida</taxon>
        <taxon>eudicotyledons</taxon>
        <taxon>Gunneridae</taxon>
        <taxon>Pentapetalae</taxon>
        <taxon>rosids</taxon>
        <taxon>malvids</taxon>
        <taxon>Malvales</taxon>
        <taxon>Malvaceae</taxon>
        <taxon>Malvoideae</taxon>
        <taxon>Gossypium</taxon>
    </lineage>
</organism>
<feature type="chain" id="PRO_5045082332" description="Cytochrome b561, DM13 and DOMON domain-containing protein At5g54830-like" evidence="9">
    <location>
        <begin position="24"/>
        <end position="887"/>
    </location>
</feature>
<dbReference type="InterPro" id="IPR019545">
    <property type="entry name" value="DM13_domain"/>
</dbReference>
<comment type="subcellular location">
    <subcellularLocation>
        <location evidence="1">Membrane</location>
    </subcellularLocation>
</comment>
<evidence type="ECO:0000256" key="7">
    <source>
        <dbReference type="SAM" id="MobiDB-lite"/>
    </source>
</evidence>
<dbReference type="Gene3D" id="2.60.40.1210">
    <property type="entry name" value="Cellobiose dehydrogenase, cytochrome domain"/>
    <property type="match status" value="1"/>
</dbReference>
<evidence type="ECO:0000256" key="2">
    <source>
        <dbReference type="ARBA" id="ARBA00022448"/>
    </source>
</evidence>
<feature type="transmembrane region" description="Helical" evidence="8">
    <location>
        <begin position="705"/>
        <end position="725"/>
    </location>
</feature>
<sequence>MYNSKIFLLILLFLINSIASSNADSGQKCSNTSSLVGFESNFTMVRHQLRGHLKILDGCSFQVTGFDMLSGSSDVVFWGAVSLNFSDLTSGFPISGQRLNQTAYKNASFSVQLLPDITWDQINVLSIWDIASTSDFGHVTLPQNGSDSVSNSVHTVFDNCKNLSDNYRVRWNLNVEENWIEIGLEAAAPTTYYMAFGWANPNRTKELMSEADVTVASFTEEGRPFVDDFYITAYSECKLSSKDRTAIGVCPDVVYENSKNGMMVNNTRLVYGHRRDGVSLIMFRKPLNSTDKKYDLPVYPNEDMRVIWALGLMKPPNENRSHFLPQFHGGPEKVAYGHLVLNVSEKVDDCFGPLDADDNEDQELIIADTGIPLVVTTGEVLHYPNPPSPSKVLYINNKEAPVLRVERGVPIKFLVQAGHDVAFYITSDSLGGNATLRNATETIYSGGPEAEGVVANPHELIWVPDRNTPDQVYYQSLYQEKMGWKVQVVDGALSDMYNNSVLLDDQQVTFFWTLSEDSITIAAHGVKKSGYLAIGFGSGMVNSYAYVGWIGDTGKGHLNTYWIDGKRPSNIHPTNENLTHVRCRSEDGIITLEFTRPLKPSCNQNNKPECKNIVDPTTPLKVIWAMGSKWTDEHLSEKNMHTVMSQRPVQVLLIRGSSEAEQGLQPVLAVHGFMMFLAWGILIPGGILAARYLKHVKGDGWYQIHIYLQYSGLAIILLGVLFAVAELRGFYVSSLHVKLGIAAIVFASVQPMNAYLRPEKPANGEDSSTKRLIWEYFHVIIGRGAIAVGIAALFTGMKHLGERYKVENVHDLSWVLITWFLIAASTVIYLEYHERQQRDRLQGRSNWVLSNAEEEDSIDLLSQNDASTRKGSQSSGVIEVQLEPLKR</sequence>
<evidence type="ECO:0000256" key="6">
    <source>
        <dbReference type="ARBA" id="ARBA00023136"/>
    </source>
</evidence>
<feature type="domain" description="DOMON" evidence="10">
    <location>
        <begin position="165"/>
        <end position="311"/>
    </location>
</feature>
<dbReference type="CDD" id="cd08760">
    <property type="entry name" value="Cyt_b561_FRRS1_like"/>
    <property type="match status" value="1"/>
</dbReference>
<reference evidence="13 14" key="1">
    <citation type="submission" date="2023-03" db="EMBL/GenBank/DDBJ databases">
        <title>WGS of Gossypium arboreum.</title>
        <authorList>
            <person name="Yu D."/>
        </authorList>
    </citation>
    <scope>NUCLEOTIDE SEQUENCE [LARGE SCALE GENOMIC DNA]</scope>
    <source>
        <tissue evidence="13">Leaf</tissue>
    </source>
</reference>
<evidence type="ECO:0000259" key="10">
    <source>
        <dbReference type="PROSITE" id="PS50836"/>
    </source>
</evidence>
<feature type="region of interest" description="Disordered" evidence="7">
    <location>
        <begin position="855"/>
        <end position="878"/>
    </location>
</feature>
<dbReference type="PROSITE" id="PS50939">
    <property type="entry name" value="CYTOCHROME_B561"/>
    <property type="match status" value="1"/>
</dbReference>
<evidence type="ECO:0000256" key="4">
    <source>
        <dbReference type="ARBA" id="ARBA00022982"/>
    </source>
</evidence>
<protein>
    <recommendedName>
        <fullName evidence="15">Cytochrome b561, DM13 and DOMON domain-containing protein At5g54830-like</fullName>
    </recommendedName>
</protein>
<feature type="signal peptide" evidence="9">
    <location>
        <begin position="1"/>
        <end position="23"/>
    </location>
</feature>
<dbReference type="PROSITE" id="PS51549">
    <property type="entry name" value="DM13"/>
    <property type="match status" value="1"/>
</dbReference>
<dbReference type="Pfam" id="PF10517">
    <property type="entry name" value="DM13"/>
    <property type="match status" value="1"/>
</dbReference>
<dbReference type="PANTHER" id="PTHR47281">
    <property type="entry name" value="OS09G0557700 PROTEIN"/>
    <property type="match status" value="1"/>
</dbReference>
<feature type="transmembrane region" description="Helical" evidence="8">
    <location>
        <begin position="668"/>
        <end position="693"/>
    </location>
</feature>
<evidence type="ECO:0000259" key="11">
    <source>
        <dbReference type="PROSITE" id="PS50939"/>
    </source>
</evidence>
<dbReference type="Gene3D" id="1.20.120.1770">
    <property type="match status" value="1"/>
</dbReference>
<name>A0ABR0N8G0_GOSAR</name>
<feature type="compositionally biased region" description="Polar residues" evidence="7">
    <location>
        <begin position="860"/>
        <end position="876"/>
    </location>
</feature>
<gene>
    <name evidence="13" type="ORF">PVK06_041490</name>
</gene>
<evidence type="ECO:0000256" key="9">
    <source>
        <dbReference type="SAM" id="SignalP"/>
    </source>
</evidence>
<dbReference type="CDD" id="cd09631">
    <property type="entry name" value="DOMON_DOH"/>
    <property type="match status" value="2"/>
</dbReference>
<feature type="domain" description="DM13" evidence="12">
    <location>
        <begin position="36"/>
        <end position="142"/>
    </location>
</feature>
<keyword evidence="4" id="KW-0249">Electron transport</keyword>
<feature type="domain" description="Cytochrome b561" evidence="11">
    <location>
        <begin position="635"/>
        <end position="832"/>
    </location>
</feature>
<dbReference type="InterPro" id="IPR045266">
    <property type="entry name" value="DOH_DOMON"/>
</dbReference>
<keyword evidence="3 8" id="KW-0812">Transmembrane</keyword>
<evidence type="ECO:0000259" key="12">
    <source>
        <dbReference type="PROSITE" id="PS51549"/>
    </source>
</evidence>
<dbReference type="SMART" id="SM00686">
    <property type="entry name" value="DM13"/>
    <property type="match status" value="1"/>
</dbReference>
<dbReference type="SMART" id="SM00664">
    <property type="entry name" value="DoH"/>
    <property type="match status" value="2"/>
</dbReference>
<keyword evidence="6 8" id="KW-0472">Membrane</keyword>
<evidence type="ECO:0008006" key="15">
    <source>
        <dbReference type="Google" id="ProtNLM"/>
    </source>
</evidence>
<evidence type="ECO:0000256" key="5">
    <source>
        <dbReference type="ARBA" id="ARBA00022989"/>
    </source>
</evidence>
<feature type="domain" description="DOMON" evidence="10">
    <location>
        <begin position="506"/>
        <end position="627"/>
    </location>
</feature>
<dbReference type="PANTHER" id="PTHR47281:SF1">
    <property type="entry name" value="OS09G0557700 PROTEIN"/>
    <property type="match status" value="1"/>
</dbReference>
<feature type="transmembrane region" description="Helical" evidence="8">
    <location>
        <begin position="737"/>
        <end position="756"/>
    </location>
</feature>
<dbReference type="InterPro" id="IPR006593">
    <property type="entry name" value="Cyt_b561/ferric_Rdtase_TM"/>
</dbReference>
<evidence type="ECO:0000313" key="13">
    <source>
        <dbReference type="EMBL" id="KAK5786844.1"/>
    </source>
</evidence>
<evidence type="ECO:0000313" key="14">
    <source>
        <dbReference type="Proteomes" id="UP001358586"/>
    </source>
</evidence>
<dbReference type="PROSITE" id="PS50836">
    <property type="entry name" value="DOMON"/>
    <property type="match status" value="2"/>
</dbReference>